<dbReference type="Gene3D" id="2.60.120.380">
    <property type="match status" value="2"/>
</dbReference>
<dbReference type="InterPro" id="IPR020472">
    <property type="entry name" value="WD40_PAC1"/>
</dbReference>
<dbReference type="PANTHER" id="PTHR19879">
    <property type="entry name" value="TRANSCRIPTION INITIATION FACTOR TFIID"/>
    <property type="match status" value="1"/>
</dbReference>
<dbReference type="GO" id="GO:0020037">
    <property type="term" value="F:heme binding"/>
    <property type="evidence" value="ECO:0007669"/>
    <property type="project" value="InterPro"/>
</dbReference>
<feature type="domain" description="Cytochrome C Planctomycete-type" evidence="4">
    <location>
        <begin position="81"/>
        <end position="138"/>
    </location>
</feature>
<dbReference type="PANTHER" id="PTHR19879:SF9">
    <property type="entry name" value="TRANSCRIPTION INITIATION FACTOR TFIID SUBUNIT 5"/>
    <property type="match status" value="1"/>
</dbReference>
<dbReference type="InterPro" id="IPR015943">
    <property type="entry name" value="WD40/YVTN_repeat-like_dom_sf"/>
</dbReference>
<reference evidence="5" key="1">
    <citation type="journal article" date="2020" name="mSystems">
        <title>Genome- and Community-Level Interaction Insights into Carbon Utilization and Element Cycling Functions of Hydrothermarchaeota in Hydrothermal Sediment.</title>
        <authorList>
            <person name="Zhou Z."/>
            <person name="Liu Y."/>
            <person name="Xu W."/>
            <person name="Pan J."/>
            <person name="Luo Z.H."/>
            <person name="Li M."/>
        </authorList>
    </citation>
    <scope>NUCLEOTIDE SEQUENCE [LARGE SCALE GENOMIC DNA]</scope>
    <source>
        <strain evidence="5">SpSt-508</strain>
    </source>
</reference>
<dbReference type="AlphaFoldDB" id="A0A7C4QS49"/>
<dbReference type="SUPFAM" id="SSF46626">
    <property type="entry name" value="Cytochrome c"/>
    <property type="match status" value="1"/>
</dbReference>
<dbReference type="CDD" id="cd00200">
    <property type="entry name" value="WD40"/>
    <property type="match status" value="1"/>
</dbReference>
<dbReference type="Pfam" id="PF00400">
    <property type="entry name" value="WD40"/>
    <property type="match status" value="5"/>
</dbReference>
<feature type="repeat" description="WD" evidence="3">
    <location>
        <begin position="408"/>
        <end position="449"/>
    </location>
</feature>
<dbReference type="InterPro" id="IPR011429">
    <property type="entry name" value="Cyt_c_Planctomycete-type"/>
</dbReference>
<dbReference type="Pfam" id="PF07635">
    <property type="entry name" value="PSCyt1"/>
    <property type="match status" value="1"/>
</dbReference>
<keyword evidence="1 3" id="KW-0853">WD repeat</keyword>
<accession>A0A7C4QS49</accession>
<gene>
    <name evidence="5" type="ORF">ENS64_12415</name>
</gene>
<evidence type="ECO:0000256" key="2">
    <source>
        <dbReference type="ARBA" id="ARBA00022737"/>
    </source>
</evidence>
<feature type="repeat" description="WD" evidence="3">
    <location>
        <begin position="369"/>
        <end position="401"/>
    </location>
</feature>
<keyword evidence="2" id="KW-0677">Repeat</keyword>
<dbReference type="PROSITE" id="PS50082">
    <property type="entry name" value="WD_REPEATS_2"/>
    <property type="match status" value="4"/>
</dbReference>
<dbReference type="InterPro" id="IPR036322">
    <property type="entry name" value="WD40_repeat_dom_sf"/>
</dbReference>
<dbReference type="Gene3D" id="2.130.10.10">
    <property type="entry name" value="YVTN repeat-like/Quinoprotein amine dehydrogenase"/>
    <property type="match status" value="3"/>
</dbReference>
<feature type="repeat" description="WD" evidence="3">
    <location>
        <begin position="318"/>
        <end position="359"/>
    </location>
</feature>
<evidence type="ECO:0000256" key="3">
    <source>
        <dbReference type="PROSITE-ProRule" id="PRU00221"/>
    </source>
</evidence>
<protein>
    <recommendedName>
        <fullName evidence="4">Cytochrome C Planctomycete-type domain-containing protein</fullName>
    </recommendedName>
</protein>
<dbReference type="InterPro" id="IPR036909">
    <property type="entry name" value="Cyt_c-like_dom_sf"/>
</dbReference>
<name>A0A7C4QS49_9PLAN</name>
<evidence type="ECO:0000259" key="4">
    <source>
        <dbReference type="Pfam" id="PF07635"/>
    </source>
</evidence>
<sequence length="984" mass="107231">MPRLPGTARQHHTPSFWLGIKGLAQLGTEGSFLDDQERAPTMPRLAPALTLNGILLIAAGFVSAAEPDFARDVMPVFRKYCLGCHNAREREGGLILEDFAHTLQGGESGAAVVAGNSADSELWRRVTAKDDSRMPPAGHIAPKPRELALLKAWIEGGAKPPEGGLSATGLVTPRIEPKAPVREPITALAVDPRGRWLAVARPHGVEIRTLPQREIVTRLEGHAGAVADIQFSRDGQTLVVAAGENGLSGEATLWNTATWTRRQVLTGHRDALYAAALSPQGTLLATASYDREIRTWSVADGKVAEGAEVGPPHLLKVLTGHNDAVYSLAFHPAGVLLASASGDRTVKLWDLATGQRLETFAQPSKEQYSVAISPDGKYVAAGGVDMRVRIWEITQDGKEGTNPLLYARFAHEGPILKVLFSPDGSLLVSTAEDRRIKFWETRTFTQAALLERQSDWPAAAAFSPDGRTLWVGRMNGELASYAVDPRWARGASELQPLSETPGFDNDVAAPMSELLREVEPNDAPAQAQSLVLPAQVAGVLHKENTREPRPSGDSDLYRFEARQGQVWILETNAARQGSPADTKLEILDAEGRPVPRALLQAVRDSWINFRPIDSSQVQVRVEFWEEMDLNQFLYMSGEIGKFYRAPRGPDSGYDFYENNGKRRTYFDTTATAHAKDEPVYVVEAYPPGANIVDNGLPVFPLYFVNDDDGERELGTDSRLTFTAPRDGVYLVRVTDSRGFTGEKFAYQLTIRPPRPDFAVKLDTPNVKVPAGSGQRLKFSVDRMDHFDGEIRIDIGNLPLGYQVASPTVIEAGHLTTFSVLTAQTDAQPYDKEAWNAVAITATATIRGETVTKTVGNLGEVKLDKPPQIRVYLVPDDLSVTAPDGGLILRPGTTITAMIRVERNGYDGDVKFDVDNLPHGVIVDNIGLSGVLVRANETERQIFLTARPWVPESTRWIHAVAQGQGNQASAALPLHVRKLPGVAGK</sequence>
<dbReference type="PROSITE" id="PS50294">
    <property type="entry name" value="WD_REPEATS_REGION"/>
    <property type="match status" value="4"/>
</dbReference>
<dbReference type="InterPro" id="IPR019775">
    <property type="entry name" value="WD40_repeat_CS"/>
</dbReference>
<comment type="caution">
    <text evidence="5">The sequence shown here is derived from an EMBL/GenBank/DDBJ whole genome shotgun (WGS) entry which is preliminary data.</text>
</comment>
<proteinExistence type="predicted"/>
<dbReference type="SUPFAM" id="SSF50978">
    <property type="entry name" value="WD40 repeat-like"/>
    <property type="match status" value="1"/>
</dbReference>
<dbReference type="PRINTS" id="PR00320">
    <property type="entry name" value="GPROTEINBRPT"/>
</dbReference>
<dbReference type="PROSITE" id="PS00678">
    <property type="entry name" value="WD_REPEATS_1"/>
    <property type="match status" value="3"/>
</dbReference>
<dbReference type="InterPro" id="IPR001680">
    <property type="entry name" value="WD40_rpt"/>
</dbReference>
<evidence type="ECO:0000313" key="5">
    <source>
        <dbReference type="EMBL" id="HGT40046.1"/>
    </source>
</evidence>
<dbReference type="EMBL" id="DSVQ01000016">
    <property type="protein sequence ID" value="HGT40046.1"/>
    <property type="molecule type" value="Genomic_DNA"/>
</dbReference>
<dbReference type="SMART" id="SM00320">
    <property type="entry name" value="WD40"/>
    <property type="match status" value="6"/>
</dbReference>
<feature type="repeat" description="WD" evidence="3">
    <location>
        <begin position="265"/>
        <end position="306"/>
    </location>
</feature>
<organism evidence="5">
    <name type="scientific">Schlesneria paludicola</name>
    <dbReference type="NCBI Taxonomy" id="360056"/>
    <lineage>
        <taxon>Bacteria</taxon>
        <taxon>Pseudomonadati</taxon>
        <taxon>Planctomycetota</taxon>
        <taxon>Planctomycetia</taxon>
        <taxon>Planctomycetales</taxon>
        <taxon>Planctomycetaceae</taxon>
        <taxon>Schlesneria</taxon>
    </lineage>
</organism>
<evidence type="ECO:0000256" key="1">
    <source>
        <dbReference type="ARBA" id="ARBA00022574"/>
    </source>
</evidence>
<dbReference type="GO" id="GO:0009055">
    <property type="term" value="F:electron transfer activity"/>
    <property type="evidence" value="ECO:0007669"/>
    <property type="project" value="InterPro"/>
</dbReference>